<dbReference type="PROSITE" id="PS50088">
    <property type="entry name" value="ANK_REPEAT"/>
    <property type="match status" value="2"/>
</dbReference>
<evidence type="ECO:0000256" key="2">
    <source>
        <dbReference type="ARBA" id="ARBA00023043"/>
    </source>
</evidence>
<comment type="caution">
    <text evidence="4">The sequence shown here is derived from an EMBL/GenBank/DDBJ whole genome shotgun (WGS) entry which is preliminary data.</text>
</comment>
<dbReference type="Pfam" id="PF12796">
    <property type="entry name" value="Ank_2"/>
    <property type="match status" value="1"/>
</dbReference>
<gene>
    <name evidence="4" type="ORF">BDV95DRAFT_628010</name>
</gene>
<dbReference type="AlphaFoldDB" id="A0A7C8IAK8"/>
<evidence type="ECO:0000256" key="1">
    <source>
        <dbReference type="ARBA" id="ARBA00022737"/>
    </source>
</evidence>
<dbReference type="InterPro" id="IPR002110">
    <property type="entry name" value="Ankyrin_rpt"/>
</dbReference>
<keyword evidence="1" id="KW-0677">Repeat</keyword>
<evidence type="ECO:0000313" key="5">
    <source>
        <dbReference type="Proteomes" id="UP000481861"/>
    </source>
</evidence>
<keyword evidence="2 3" id="KW-0040">ANK repeat</keyword>
<dbReference type="EMBL" id="JAADJZ010000009">
    <property type="protein sequence ID" value="KAF2872291.1"/>
    <property type="molecule type" value="Genomic_DNA"/>
</dbReference>
<dbReference type="Gene3D" id="1.25.40.20">
    <property type="entry name" value="Ankyrin repeat-containing domain"/>
    <property type="match status" value="2"/>
</dbReference>
<protein>
    <submittedName>
        <fullName evidence="4">Ankyrin repeat-containing domain protein</fullName>
    </submittedName>
</protein>
<organism evidence="4 5">
    <name type="scientific">Massariosphaeria phaeospora</name>
    <dbReference type="NCBI Taxonomy" id="100035"/>
    <lineage>
        <taxon>Eukaryota</taxon>
        <taxon>Fungi</taxon>
        <taxon>Dikarya</taxon>
        <taxon>Ascomycota</taxon>
        <taxon>Pezizomycotina</taxon>
        <taxon>Dothideomycetes</taxon>
        <taxon>Pleosporomycetidae</taxon>
        <taxon>Pleosporales</taxon>
        <taxon>Pleosporales incertae sedis</taxon>
        <taxon>Massariosphaeria</taxon>
    </lineage>
</organism>
<dbReference type="PROSITE" id="PS50297">
    <property type="entry name" value="ANK_REP_REGION"/>
    <property type="match status" value="1"/>
</dbReference>
<evidence type="ECO:0000313" key="4">
    <source>
        <dbReference type="EMBL" id="KAF2872291.1"/>
    </source>
</evidence>
<feature type="repeat" description="ANK" evidence="3">
    <location>
        <begin position="162"/>
        <end position="194"/>
    </location>
</feature>
<dbReference type="Proteomes" id="UP000481861">
    <property type="component" value="Unassembled WGS sequence"/>
</dbReference>
<dbReference type="InterPro" id="IPR036770">
    <property type="entry name" value="Ankyrin_rpt-contain_sf"/>
</dbReference>
<feature type="repeat" description="ANK" evidence="3">
    <location>
        <begin position="209"/>
        <end position="241"/>
    </location>
</feature>
<dbReference type="PANTHER" id="PTHR24198">
    <property type="entry name" value="ANKYRIN REPEAT AND PROTEIN KINASE DOMAIN-CONTAINING PROTEIN"/>
    <property type="match status" value="1"/>
</dbReference>
<dbReference type="OrthoDB" id="539213at2759"/>
<name>A0A7C8IAK8_9PLEO</name>
<accession>A0A7C8IAK8</accession>
<dbReference type="SMART" id="SM00248">
    <property type="entry name" value="ANK"/>
    <property type="match status" value="5"/>
</dbReference>
<keyword evidence="5" id="KW-1185">Reference proteome</keyword>
<reference evidence="4 5" key="1">
    <citation type="submission" date="2020-01" db="EMBL/GenBank/DDBJ databases">
        <authorList>
            <consortium name="DOE Joint Genome Institute"/>
            <person name="Haridas S."/>
            <person name="Albert R."/>
            <person name="Binder M."/>
            <person name="Bloem J."/>
            <person name="Labutti K."/>
            <person name="Salamov A."/>
            <person name="Andreopoulos B."/>
            <person name="Baker S.E."/>
            <person name="Barry K."/>
            <person name="Bills G."/>
            <person name="Bluhm B.H."/>
            <person name="Cannon C."/>
            <person name="Castanera R."/>
            <person name="Culley D.E."/>
            <person name="Daum C."/>
            <person name="Ezra D."/>
            <person name="Gonzalez J.B."/>
            <person name="Henrissat B."/>
            <person name="Kuo A."/>
            <person name="Liang C."/>
            <person name="Lipzen A."/>
            <person name="Lutzoni F."/>
            <person name="Magnuson J."/>
            <person name="Mondo S."/>
            <person name="Nolan M."/>
            <person name="Ohm R."/>
            <person name="Pangilinan J."/>
            <person name="Park H.-J.H."/>
            <person name="Ramirez L."/>
            <person name="Alfaro M."/>
            <person name="Sun H."/>
            <person name="Tritt A."/>
            <person name="Yoshinaga Y."/>
            <person name="Zwiers L.-H.L."/>
            <person name="Turgeon B.G."/>
            <person name="Goodwin S.B."/>
            <person name="Spatafora J.W."/>
            <person name="Crous P.W."/>
            <person name="Grigoriev I.V."/>
        </authorList>
    </citation>
    <scope>NUCLEOTIDE SEQUENCE [LARGE SCALE GENOMIC DNA]</scope>
    <source>
        <strain evidence="4 5">CBS 611.86</strain>
    </source>
</reference>
<proteinExistence type="predicted"/>
<sequence length="270" mass="29457">MNSSNLPEAVLSAIKSGDTSRIDDLYKSNISLAAIADEAASHAQPCILGWCYTQGWTHPRESFNSHFYICAMGGGIPIYQVLVDHGFDLKGHYTETCGDALSAALSSGDCDVVKWLLEHGHEATPSDGMHGSPSVWETVRADTPSLDMLKLLLEYGFDLKENGDGIGVIAADEGNLEALKLLLDRGVDVEDREMGGYPFDEERDEPEESRGTALYRACRQGHVECAKLLLDRGADARAKDDGGTSCLGIAKKRDHEDVVWLLEEVWGVKE</sequence>
<evidence type="ECO:0000256" key="3">
    <source>
        <dbReference type="PROSITE-ProRule" id="PRU00023"/>
    </source>
</evidence>
<dbReference type="PANTHER" id="PTHR24198:SF165">
    <property type="entry name" value="ANKYRIN REPEAT-CONTAINING PROTEIN-RELATED"/>
    <property type="match status" value="1"/>
</dbReference>
<dbReference type="SUPFAM" id="SSF48403">
    <property type="entry name" value="Ankyrin repeat"/>
    <property type="match status" value="1"/>
</dbReference>